<dbReference type="EMBL" id="AP026074">
    <property type="protein sequence ID" value="BDM74881.1"/>
    <property type="molecule type" value="Genomic_DNA"/>
</dbReference>
<accession>A0ABM8A8A3</accession>
<geneLocation type="plasmid" evidence="1 2">
    <name>SNP1</name>
</geneLocation>
<sequence length="114" mass="12502">MLLAAAERASPGAQRTDSKALGTGLLILCSRLRSRERSEGDRRLEAQRRAGKALAPIRIHRKFPRRKTRSERSAELIPSHTRGVSLVQPAQCTTRAEDRSLEAAQLLYPSSAGG</sequence>
<evidence type="ECO:0000313" key="2">
    <source>
        <dbReference type="Proteomes" id="UP001059597"/>
    </source>
</evidence>
<reference evidence="1" key="1">
    <citation type="submission" date="2022-06" db="EMBL/GenBank/DDBJ databases">
        <title>Complete genome sequence of Streptomyces nigrescens HEK616.</title>
        <authorList>
            <person name="Asamizu S."/>
            <person name="Onaka H."/>
        </authorList>
    </citation>
    <scope>NUCLEOTIDE SEQUENCE</scope>
    <source>
        <strain evidence="1">HEK616</strain>
        <plasmid evidence="1">SNP1</plasmid>
    </source>
</reference>
<proteinExistence type="predicted"/>
<evidence type="ECO:0000313" key="1">
    <source>
        <dbReference type="EMBL" id="BDM74881.1"/>
    </source>
</evidence>
<evidence type="ECO:0008006" key="3">
    <source>
        <dbReference type="Google" id="ProtNLM"/>
    </source>
</evidence>
<keyword evidence="2" id="KW-1185">Reference proteome</keyword>
<organism evidence="1 2">
    <name type="scientific">Streptomyces nigrescens</name>
    <dbReference type="NCBI Taxonomy" id="1920"/>
    <lineage>
        <taxon>Bacteria</taxon>
        <taxon>Bacillati</taxon>
        <taxon>Actinomycetota</taxon>
        <taxon>Actinomycetes</taxon>
        <taxon>Kitasatosporales</taxon>
        <taxon>Streptomycetaceae</taxon>
        <taxon>Streptomyces</taxon>
    </lineage>
</organism>
<protein>
    <recommendedName>
        <fullName evidence="3">Transposase</fullName>
    </recommendedName>
</protein>
<gene>
    <name evidence="1" type="ORF">HEK616_83680</name>
</gene>
<name>A0ABM8A8A3_STRNI</name>
<dbReference type="Proteomes" id="UP001059597">
    <property type="component" value="Plasmid SNP1"/>
</dbReference>
<keyword evidence="1" id="KW-0614">Plasmid</keyword>